<comment type="caution">
    <text evidence="2">The sequence shown here is derived from an EMBL/GenBank/DDBJ whole genome shotgun (WGS) entry which is preliminary data.</text>
</comment>
<feature type="transmembrane region" description="Helical" evidence="1">
    <location>
        <begin position="92"/>
        <end position="114"/>
    </location>
</feature>
<organism evidence="2 3">
    <name type="scientific">Bailinhaonella thermotolerans</name>
    <dbReference type="NCBI Taxonomy" id="1070861"/>
    <lineage>
        <taxon>Bacteria</taxon>
        <taxon>Bacillati</taxon>
        <taxon>Actinomycetota</taxon>
        <taxon>Actinomycetes</taxon>
        <taxon>Streptosporangiales</taxon>
        <taxon>Streptosporangiaceae</taxon>
        <taxon>Bailinhaonella</taxon>
    </lineage>
</organism>
<name>A0A3A4AED2_9ACTN</name>
<sequence>MNEATDTSAGRTRRWPGYGAAAWGFLFAAPSVYWALGGTSGITSTISPALVDLAERRVPWFVATLWVTAALKVAGGLLGLALLRRWGRLASLLLELASWGAAVLLAWHGLQFIGQGALIAAGVSEVPPEIDSVVRWYTFLWGPWFILGGVLLALAARAHRPLLPDPRAARHAALLGALGAAVVSASMLVLGIG</sequence>
<feature type="transmembrane region" description="Helical" evidence="1">
    <location>
        <begin position="20"/>
        <end position="38"/>
    </location>
</feature>
<feature type="transmembrane region" description="Helical" evidence="1">
    <location>
        <begin position="168"/>
        <end position="192"/>
    </location>
</feature>
<evidence type="ECO:0000313" key="2">
    <source>
        <dbReference type="EMBL" id="RJL25117.1"/>
    </source>
</evidence>
<gene>
    <name evidence="2" type="ORF">D5H75_27645</name>
</gene>
<keyword evidence="3" id="KW-1185">Reference proteome</keyword>
<protein>
    <submittedName>
        <fullName evidence="2">DUF3995 domain-containing protein</fullName>
    </submittedName>
</protein>
<dbReference type="EMBL" id="QZEY01000013">
    <property type="protein sequence ID" value="RJL25117.1"/>
    <property type="molecule type" value="Genomic_DNA"/>
</dbReference>
<dbReference type="Pfam" id="PF13160">
    <property type="entry name" value="DUF3995"/>
    <property type="match status" value="1"/>
</dbReference>
<keyword evidence="1" id="KW-0472">Membrane</keyword>
<dbReference type="RefSeq" id="WP_119929477.1">
    <property type="nucleotide sequence ID" value="NZ_QZEY01000013.1"/>
</dbReference>
<evidence type="ECO:0000256" key="1">
    <source>
        <dbReference type="SAM" id="Phobius"/>
    </source>
</evidence>
<proteinExistence type="predicted"/>
<evidence type="ECO:0000313" key="3">
    <source>
        <dbReference type="Proteomes" id="UP000265768"/>
    </source>
</evidence>
<dbReference type="Proteomes" id="UP000265768">
    <property type="component" value="Unassembled WGS sequence"/>
</dbReference>
<dbReference type="InterPro" id="IPR025058">
    <property type="entry name" value="DUF3995"/>
</dbReference>
<accession>A0A3A4AED2</accession>
<keyword evidence="1" id="KW-1133">Transmembrane helix</keyword>
<keyword evidence="1" id="KW-0812">Transmembrane</keyword>
<dbReference type="AlphaFoldDB" id="A0A3A4AED2"/>
<feature type="transmembrane region" description="Helical" evidence="1">
    <location>
        <begin position="58"/>
        <end position="80"/>
    </location>
</feature>
<dbReference type="OrthoDB" id="2881403at2"/>
<feature type="transmembrane region" description="Helical" evidence="1">
    <location>
        <begin position="134"/>
        <end position="156"/>
    </location>
</feature>
<reference evidence="2 3" key="1">
    <citation type="submission" date="2018-09" db="EMBL/GenBank/DDBJ databases">
        <title>YIM 75507 draft genome.</title>
        <authorList>
            <person name="Tang S."/>
            <person name="Feng Y."/>
        </authorList>
    </citation>
    <scope>NUCLEOTIDE SEQUENCE [LARGE SCALE GENOMIC DNA]</scope>
    <source>
        <strain evidence="2 3">YIM 75507</strain>
    </source>
</reference>